<sequence length="376" mass="39395">MSRARPSPRRDATGDLTGRHAVSNRRPRRFRHRTNEQGVPFMHDVLPPPAEAFVCYADALAAGKADCPLPGSGSTAARFDTLAGLAREDLCTARLAEGHLDAVAILADLEGEPVRPGEYWGVWAAEPPGSGLTATRTAEGWVLDGVKQYCSGAHTCTHALVTALADDGRRLFAVRTGIPGDARSAPADGPGCRPVPGTWQAVGMAGSDSPDVRFTAVPAVPVGGVEAYLRRPGFHHGGVGVAACWYGGAQAVARVLFERAGRRADPFTDAHAGAVDLRLHTAGAALARAAEEIDADPQDKAGTAGLRALRVRALLAEVCAEVLDRVGRATGAGPLCYDERHARAAADLAVYVRQHHAERDLAALGALVCRGDGVDR</sequence>
<dbReference type="GO" id="GO:0016627">
    <property type="term" value="F:oxidoreductase activity, acting on the CH-CH group of donors"/>
    <property type="evidence" value="ECO:0007669"/>
    <property type="project" value="InterPro"/>
</dbReference>
<protein>
    <submittedName>
        <fullName evidence="2">Acyl-CoA dehydrogenase</fullName>
    </submittedName>
</protein>
<dbReference type="SUPFAM" id="SSF56645">
    <property type="entry name" value="Acyl-CoA dehydrogenase NM domain-like"/>
    <property type="match status" value="1"/>
</dbReference>
<evidence type="ECO:0000256" key="1">
    <source>
        <dbReference type="SAM" id="MobiDB-lite"/>
    </source>
</evidence>
<evidence type="ECO:0000313" key="3">
    <source>
        <dbReference type="Proteomes" id="UP000298513"/>
    </source>
</evidence>
<reference evidence="2 3" key="1">
    <citation type="submission" date="2019-04" db="EMBL/GenBank/DDBJ databases">
        <title>Streptomyces sp. nov. Bv016 isolated from bark of Buahinia variegata.</title>
        <authorList>
            <person name="Kanchanasin P."/>
            <person name="Tanasupawat S."/>
            <person name="Yuki M."/>
            <person name="Kudo T."/>
        </authorList>
    </citation>
    <scope>NUCLEOTIDE SEQUENCE [LARGE SCALE GENOMIC DNA]</scope>
    <source>
        <strain evidence="2 3">JCM 4765</strain>
    </source>
</reference>
<dbReference type="InterPro" id="IPR009100">
    <property type="entry name" value="AcylCoA_DH/oxidase_NM_dom_sf"/>
</dbReference>
<dbReference type="EMBL" id="SRRU01000008">
    <property type="protein sequence ID" value="TGN80355.1"/>
    <property type="molecule type" value="Genomic_DNA"/>
</dbReference>
<comment type="caution">
    <text evidence="2">The sequence shown here is derived from an EMBL/GenBank/DDBJ whole genome shotgun (WGS) entry which is preliminary data.</text>
</comment>
<accession>A0A4Z1DES7</accession>
<proteinExistence type="predicted"/>
<keyword evidence="3" id="KW-1185">Reference proteome</keyword>
<dbReference type="AlphaFoldDB" id="A0A4Z1DES7"/>
<gene>
    <name evidence="2" type="ORF">E5082_23170</name>
</gene>
<feature type="region of interest" description="Disordered" evidence="1">
    <location>
        <begin position="1"/>
        <end position="33"/>
    </location>
</feature>
<feature type="compositionally biased region" description="Basic residues" evidence="1">
    <location>
        <begin position="22"/>
        <end position="32"/>
    </location>
</feature>
<dbReference type="Proteomes" id="UP000298513">
    <property type="component" value="Unassembled WGS sequence"/>
</dbReference>
<name>A0A4Z1DES7_STRGP</name>
<dbReference type="Gene3D" id="2.40.110.10">
    <property type="entry name" value="Butyryl-CoA Dehydrogenase, subunit A, domain 2"/>
    <property type="match status" value="1"/>
</dbReference>
<dbReference type="InterPro" id="IPR046373">
    <property type="entry name" value="Acyl-CoA_Oxase/DH_mid-dom_sf"/>
</dbReference>
<evidence type="ECO:0000313" key="2">
    <source>
        <dbReference type="EMBL" id="TGN80355.1"/>
    </source>
</evidence>
<organism evidence="2 3">
    <name type="scientific">Streptomyces griseoluteus</name>
    <dbReference type="NCBI Taxonomy" id="29306"/>
    <lineage>
        <taxon>Bacteria</taxon>
        <taxon>Bacillati</taxon>
        <taxon>Actinomycetota</taxon>
        <taxon>Actinomycetes</taxon>
        <taxon>Kitasatosporales</taxon>
        <taxon>Streptomycetaceae</taxon>
        <taxon>Streptomyces</taxon>
    </lineage>
</organism>